<evidence type="ECO:0000259" key="4">
    <source>
        <dbReference type="PROSITE" id="PS51855"/>
    </source>
</evidence>
<dbReference type="PROSITE" id="PS51855">
    <property type="entry name" value="MGS"/>
    <property type="match status" value="1"/>
</dbReference>
<evidence type="ECO:0000256" key="2">
    <source>
        <dbReference type="HAMAP-Rule" id="MF_00549"/>
    </source>
</evidence>
<keyword evidence="6" id="KW-1185">Reference proteome</keyword>
<organism evidence="5 6">
    <name type="scientific">Plasticicumulans acidivorans</name>
    <dbReference type="NCBI Taxonomy" id="886464"/>
    <lineage>
        <taxon>Bacteria</taxon>
        <taxon>Pseudomonadati</taxon>
        <taxon>Pseudomonadota</taxon>
        <taxon>Gammaproteobacteria</taxon>
        <taxon>Candidatus Competibacteraceae</taxon>
        <taxon>Plasticicumulans</taxon>
    </lineage>
</organism>
<feature type="domain" description="MGS-like" evidence="4">
    <location>
        <begin position="1"/>
        <end position="130"/>
    </location>
</feature>
<feature type="binding site" evidence="2">
    <location>
        <position position="10"/>
    </location>
    <ligand>
        <name>substrate</name>
    </ligand>
</feature>
<dbReference type="SUPFAM" id="SSF52335">
    <property type="entry name" value="Methylglyoxal synthase-like"/>
    <property type="match status" value="1"/>
</dbReference>
<dbReference type="InterPro" id="IPR011607">
    <property type="entry name" value="MGS-like_dom"/>
</dbReference>
<keyword evidence="2" id="KW-0456">Lyase</keyword>
<accession>A0A317MZC2</accession>
<evidence type="ECO:0000256" key="3">
    <source>
        <dbReference type="PIRSR" id="PIRSR006614-1"/>
    </source>
</evidence>
<dbReference type="EC" id="4.2.3.3" evidence="2"/>
<comment type="similarity">
    <text evidence="1 2">Belongs to the methylglyoxal synthase family.</text>
</comment>
<dbReference type="PIRSF" id="PIRSF006614">
    <property type="entry name" value="Methylglyox_syn"/>
    <property type="match status" value="1"/>
</dbReference>
<evidence type="ECO:0000313" key="5">
    <source>
        <dbReference type="EMBL" id="PWV64718.1"/>
    </source>
</evidence>
<dbReference type="Proteomes" id="UP000246569">
    <property type="component" value="Unassembled WGS sequence"/>
</dbReference>
<dbReference type="NCBIfam" id="TIGR00160">
    <property type="entry name" value="MGSA"/>
    <property type="match status" value="1"/>
</dbReference>
<dbReference type="EMBL" id="QGTJ01000002">
    <property type="protein sequence ID" value="PWV64718.1"/>
    <property type="molecule type" value="Genomic_DNA"/>
</dbReference>
<feature type="binding site" evidence="2">
    <location>
        <position position="14"/>
    </location>
    <ligand>
        <name>substrate</name>
    </ligand>
</feature>
<dbReference type="GO" id="GO:0019242">
    <property type="term" value="P:methylglyoxal biosynthetic process"/>
    <property type="evidence" value="ECO:0007669"/>
    <property type="project" value="UniProtKB-UniRule"/>
</dbReference>
<comment type="caution">
    <text evidence="5">The sequence shown here is derived from an EMBL/GenBank/DDBJ whole genome shotgun (WGS) entry which is preliminary data.</text>
</comment>
<gene>
    <name evidence="2" type="primary">mgsA</name>
    <name evidence="5" type="ORF">C7443_102371</name>
</gene>
<dbReference type="PANTHER" id="PTHR30492:SF0">
    <property type="entry name" value="METHYLGLYOXAL SYNTHASE"/>
    <property type="match status" value="1"/>
</dbReference>
<feature type="active site" description="Proton donor/acceptor" evidence="2 3">
    <location>
        <position position="62"/>
    </location>
</feature>
<dbReference type="RefSeq" id="WP_110017350.1">
    <property type="nucleotide sequence ID" value="NZ_QGTJ01000002.1"/>
</dbReference>
<proteinExistence type="inferred from homology"/>
<dbReference type="Pfam" id="PF02142">
    <property type="entry name" value="MGS"/>
    <property type="match status" value="1"/>
</dbReference>
<comment type="caution">
    <text evidence="2">Lacks conserved residue(s) required for the propagation of feature annotation.</text>
</comment>
<feature type="binding site" evidence="2">
    <location>
        <begin position="56"/>
        <end position="57"/>
    </location>
    <ligand>
        <name>substrate</name>
    </ligand>
</feature>
<dbReference type="AlphaFoldDB" id="A0A317MZC2"/>
<evidence type="ECO:0000313" key="6">
    <source>
        <dbReference type="Proteomes" id="UP000246569"/>
    </source>
</evidence>
<dbReference type="InterPro" id="IPR036914">
    <property type="entry name" value="MGS-like_dom_sf"/>
</dbReference>
<dbReference type="SMART" id="SM00851">
    <property type="entry name" value="MGS"/>
    <property type="match status" value="1"/>
</dbReference>
<evidence type="ECO:0000256" key="1">
    <source>
        <dbReference type="ARBA" id="ARBA00006287"/>
    </source>
</evidence>
<feature type="binding site" evidence="2">
    <location>
        <position position="89"/>
    </location>
    <ligand>
        <name>substrate</name>
    </ligand>
</feature>
<comment type="catalytic activity">
    <reaction evidence="2">
        <text>dihydroxyacetone phosphate = methylglyoxal + phosphate</text>
        <dbReference type="Rhea" id="RHEA:17937"/>
        <dbReference type="ChEBI" id="CHEBI:17158"/>
        <dbReference type="ChEBI" id="CHEBI:43474"/>
        <dbReference type="ChEBI" id="CHEBI:57642"/>
        <dbReference type="EC" id="4.2.3.3"/>
    </reaction>
</comment>
<dbReference type="Gene3D" id="3.40.50.1380">
    <property type="entry name" value="Methylglyoxal synthase-like domain"/>
    <property type="match status" value="1"/>
</dbReference>
<sequence>MPYTLALIAHDGRKQQMLELAARWQTLLASQHLLATATTGRLLGDATGLPIECLLSGPHGGDLQIGARIAAGSVDAVIFLRDPLTAQPHEPDISALLRVCEVHDVPVATNLSGATILLRAVAENALPTRT</sequence>
<dbReference type="GO" id="GO:0008929">
    <property type="term" value="F:methylglyoxal synthase activity"/>
    <property type="evidence" value="ECO:0007669"/>
    <property type="project" value="UniProtKB-UniRule"/>
</dbReference>
<comment type="function">
    <text evidence="2">Catalyzes the formation of methylglyoxal from dihydroxyacetone phosphate.</text>
</comment>
<dbReference type="PANTHER" id="PTHR30492">
    <property type="entry name" value="METHYLGLYOXAL SYNTHASE"/>
    <property type="match status" value="1"/>
</dbReference>
<dbReference type="InterPro" id="IPR004363">
    <property type="entry name" value="Methylgl_synth"/>
</dbReference>
<dbReference type="OrthoDB" id="9787147at2"/>
<protein>
    <recommendedName>
        <fullName evidence="2">Methylglyoxal synthase</fullName>
        <shortName evidence="2">MGS</shortName>
        <ecNumber evidence="2">4.2.3.3</ecNumber>
    </recommendedName>
</protein>
<dbReference type="CDD" id="cd01422">
    <property type="entry name" value="MGS"/>
    <property type="match status" value="1"/>
</dbReference>
<reference evidence="5 6" key="1">
    <citation type="submission" date="2018-05" db="EMBL/GenBank/DDBJ databases">
        <title>Genomic Encyclopedia of Type Strains, Phase IV (KMG-IV): sequencing the most valuable type-strain genomes for metagenomic binning, comparative biology and taxonomic classification.</title>
        <authorList>
            <person name="Goeker M."/>
        </authorList>
    </citation>
    <scope>NUCLEOTIDE SEQUENCE [LARGE SCALE GENOMIC DNA]</scope>
    <source>
        <strain evidence="5 6">DSM 23606</strain>
    </source>
</reference>
<dbReference type="NCBIfam" id="NF003559">
    <property type="entry name" value="PRK05234.1"/>
    <property type="match status" value="1"/>
</dbReference>
<dbReference type="GO" id="GO:0005829">
    <property type="term" value="C:cytosol"/>
    <property type="evidence" value="ECO:0007669"/>
    <property type="project" value="TreeGrafter"/>
</dbReference>
<name>A0A317MZC2_9GAMM</name>
<dbReference type="HAMAP" id="MF_00549">
    <property type="entry name" value="Methylglyoxal_synth"/>
    <property type="match status" value="1"/>
</dbReference>